<name>A0A0W0YJL0_9GAMM</name>
<dbReference type="PATRIC" id="fig|28087.4.peg.1814"/>
<dbReference type="eggNOG" id="ENOG5031EDT">
    <property type="taxonomic scope" value="Bacteria"/>
</dbReference>
<dbReference type="EMBL" id="LNYV01000028">
    <property type="protein sequence ID" value="KTD57088.1"/>
    <property type="molecule type" value="Genomic_DNA"/>
</dbReference>
<gene>
    <name evidence="1" type="ORF">Lsai_1692</name>
</gene>
<comment type="caution">
    <text evidence="1">The sequence shown here is derived from an EMBL/GenBank/DDBJ whole genome shotgun (WGS) entry which is preliminary data.</text>
</comment>
<proteinExistence type="predicted"/>
<dbReference type="RefSeq" id="WP_027270364.1">
    <property type="nucleotide sequence ID" value="NZ_CAAAJE010000007.1"/>
</dbReference>
<dbReference type="AlphaFoldDB" id="A0A0W0YJL0"/>
<dbReference type="Proteomes" id="UP000054621">
    <property type="component" value="Unassembled WGS sequence"/>
</dbReference>
<evidence type="ECO:0000313" key="2">
    <source>
        <dbReference type="Proteomes" id="UP000054621"/>
    </source>
</evidence>
<accession>A0A0W0YJL0</accession>
<protein>
    <submittedName>
        <fullName evidence="1">Uncharacterized protein</fullName>
    </submittedName>
</protein>
<reference evidence="1 2" key="1">
    <citation type="submission" date="2015-11" db="EMBL/GenBank/DDBJ databases">
        <title>Genomic analysis of 38 Legionella species identifies large and diverse effector repertoires.</title>
        <authorList>
            <person name="Burstein D."/>
            <person name="Amaro F."/>
            <person name="Zusman T."/>
            <person name="Lifshitz Z."/>
            <person name="Cohen O."/>
            <person name="Gilbert J.A."/>
            <person name="Pupko T."/>
            <person name="Shuman H.A."/>
            <person name="Segal G."/>
        </authorList>
    </citation>
    <scope>NUCLEOTIDE SEQUENCE [LARGE SCALE GENOMIC DNA]</scope>
    <source>
        <strain evidence="1 2">Mt.St.Helens-4</strain>
    </source>
</reference>
<dbReference type="OrthoDB" id="9868927at2"/>
<organism evidence="1 2">
    <name type="scientific">Legionella sainthelensi</name>
    <dbReference type="NCBI Taxonomy" id="28087"/>
    <lineage>
        <taxon>Bacteria</taxon>
        <taxon>Pseudomonadati</taxon>
        <taxon>Pseudomonadota</taxon>
        <taxon>Gammaproteobacteria</taxon>
        <taxon>Legionellales</taxon>
        <taxon>Legionellaceae</taxon>
        <taxon>Legionella</taxon>
    </lineage>
</organism>
<evidence type="ECO:0000313" key="1">
    <source>
        <dbReference type="EMBL" id="KTD57088.1"/>
    </source>
</evidence>
<sequence>MKFHEIYIPSKSDTLVKDFYKKYNIDSSEYTICLWLENCVGNPVGIPHVYDDLSLTEAYEKLLVEGDKVLQKKGCLPSEFIHHMKIAQRTYCVNLSEEIITPSIQHSTRFERNASINLPEKHANTLGFFNQIDPPFKSNMLVKDFYKRNNIDPSEYTMCFWLENCVGNPVGIPHKYDDLSLTEASERVLVEGDKVLQKKGYLPSEFVHHMKIAQRKYCINLSEECDSSVGLVPK</sequence>